<dbReference type="InterPro" id="IPR012296">
    <property type="entry name" value="Nuclease_put_TT1808"/>
</dbReference>
<dbReference type="InterPro" id="IPR011335">
    <property type="entry name" value="Restrct_endonuc-II-like"/>
</dbReference>
<evidence type="ECO:0000313" key="2">
    <source>
        <dbReference type="EMBL" id="ETX04951.1"/>
    </source>
</evidence>
<dbReference type="CDD" id="cd06260">
    <property type="entry name" value="DUF820-like"/>
    <property type="match status" value="1"/>
</dbReference>
<feature type="domain" description="Putative restriction endonuclease" evidence="1">
    <location>
        <begin position="28"/>
        <end position="178"/>
    </location>
</feature>
<dbReference type="Pfam" id="PF05685">
    <property type="entry name" value="Uma2"/>
    <property type="match status" value="1"/>
</dbReference>
<organism evidence="2 3">
    <name type="scientific">Candidatus Entotheonella gemina</name>
    <dbReference type="NCBI Taxonomy" id="1429439"/>
    <lineage>
        <taxon>Bacteria</taxon>
        <taxon>Pseudomonadati</taxon>
        <taxon>Nitrospinota/Tectimicrobiota group</taxon>
        <taxon>Candidatus Tectimicrobiota</taxon>
        <taxon>Candidatus Entotheonellia</taxon>
        <taxon>Candidatus Entotheonellales</taxon>
        <taxon>Candidatus Entotheonellaceae</taxon>
        <taxon>Candidatus Entotheonella</taxon>
    </lineage>
</organism>
<reference evidence="2 3" key="1">
    <citation type="journal article" date="2014" name="Nature">
        <title>An environmental bacterial taxon with a large and distinct metabolic repertoire.</title>
        <authorList>
            <person name="Wilson M.C."/>
            <person name="Mori T."/>
            <person name="Ruckert C."/>
            <person name="Uria A.R."/>
            <person name="Helf M.J."/>
            <person name="Takada K."/>
            <person name="Gernert C."/>
            <person name="Steffens U.A."/>
            <person name="Heycke N."/>
            <person name="Schmitt S."/>
            <person name="Rinke C."/>
            <person name="Helfrich E.J."/>
            <person name="Brachmann A.O."/>
            <person name="Gurgui C."/>
            <person name="Wakimoto T."/>
            <person name="Kracht M."/>
            <person name="Crusemann M."/>
            <person name="Hentschel U."/>
            <person name="Abe I."/>
            <person name="Matsunaga S."/>
            <person name="Kalinowski J."/>
            <person name="Takeyama H."/>
            <person name="Piel J."/>
        </authorList>
    </citation>
    <scope>NUCLEOTIDE SEQUENCE [LARGE SCALE GENOMIC DNA]</scope>
    <source>
        <strain evidence="3">TSY2</strain>
    </source>
</reference>
<dbReference type="EMBL" id="AZHX01001080">
    <property type="protein sequence ID" value="ETX04951.1"/>
    <property type="molecule type" value="Genomic_DNA"/>
</dbReference>
<dbReference type="SUPFAM" id="SSF52980">
    <property type="entry name" value="Restriction endonuclease-like"/>
    <property type="match status" value="1"/>
</dbReference>
<evidence type="ECO:0000259" key="1">
    <source>
        <dbReference type="Pfam" id="PF05685"/>
    </source>
</evidence>
<dbReference type="Gene3D" id="3.90.1570.10">
    <property type="entry name" value="tt1808, chain A"/>
    <property type="match status" value="1"/>
</dbReference>
<evidence type="ECO:0000313" key="3">
    <source>
        <dbReference type="Proteomes" id="UP000019140"/>
    </source>
</evidence>
<proteinExistence type="predicted"/>
<comment type="caution">
    <text evidence="2">The sequence shown here is derived from an EMBL/GenBank/DDBJ whole genome shotgun (WGS) entry which is preliminary data.</text>
</comment>
<dbReference type="AlphaFoldDB" id="W4M4U2"/>
<gene>
    <name evidence="2" type="ORF">ETSY2_25875</name>
</gene>
<name>W4M4U2_9BACT</name>
<dbReference type="Proteomes" id="UP000019140">
    <property type="component" value="Unassembled WGS sequence"/>
</dbReference>
<dbReference type="PANTHER" id="PTHR47152:SF2">
    <property type="entry name" value="SLR2084 PROTEIN"/>
    <property type="match status" value="1"/>
</dbReference>
<protein>
    <recommendedName>
        <fullName evidence="1">Putative restriction endonuclease domain-containing protein</fullName>
    </recommendedName>
</protein>
<dbReference type="InterPro" id="IPR008538">
    <property type="entry name" value="Uma2"/>
</dbReference>
<accession>W4M4U2</accession>
<dbReference type="PATRIC" id="fig|1429439.4.peg.4392"/>
<dbReference type="HOGENOM" id="CLU_098557_0_0_7"/>
<keyword evidence="3" id="KW-1185">Reference proteome</keyword>
<dbReference type="PANTHER" id="PTHR47152">
    <property type="entry name" value="SLR2084 PROTEIN-RELATED"/>
    <property type="match status" value="1"/>
</dbReference>
<sequence>MIMAGIQPPTSEAPTAHTQRIALHGISWQTYTHLLAELGDQRASRLAYDGGVLEITMPSDRHETHKKLLERMIETLTEELELPVKSFGSTTLNREDLERGAEPDSCYYIQNVNRIVGRQIDLSMDPPPDLIIEVDISSPSGRRFDIYRQLGVPEIWRYSNGRVQLYRLEDAAYVPCDPSPTFPLVTTEVINQFLQQADTQDDTAFVRSWRRWIRQQLAST</sequence>